<protein>
    <submittedName>
        <fullName evidence="1">Uncharacterized protein (DUF2336 family)</fullName>
    </submittedName>
</protein>
<dbReference type="PIRSF" id="PIRSF035865">
    <property type="entry name" value="UCP035865"/>
    <property type="match status" value="1"/>
</dbReference>
<dbReference type="InterPro" id="IPR014598">
    <property type="entry name" value="UCP035865"/>
</dbReference>
<dbReference type="RefSeq" id="WP_264602086.1">
    <property type="nucleotide sequence ID" value="NZ_JAOQNS010000007.1"/>
</dbReference>
<keyword evidence="2" id="KW-1185">Reference proteome</keyword>
<dbReference type="Pfam" id="PF10098">
    <property type="entry name" value="DUF2336"/>
    <property type="match status" value="1"/>
</dbReference>
<proteinExistence type="predicted"/>
<reference evidence="2" key="1">
    <citation type="submission" date="2023-07" db="EMBL/GenBank/DDBJ databases">
        <title>Genome sequencing of Purple Non-Sulfur Bacteria from various extreme environments.</title>
        <authorList>
            <person name="Mayer M."/>
        </authorList>
    </citation>
    <scope>NUCLEOTIDE SEQUENCE [LARGE SCALE GENOMIC DNA]</scope>
    <source>
        <strain evidence="2">DSM 17935</strain>
    </source>
</reference>
<accession>A0ABT3HDI7</accession>
<gene>
    <name evidence="1" type="ORF">M2319_002811</name>
</gene>
<name>A0ABT3HDI7_9HYPH</name>
<comment type="caution">
    <text evidence="1">The sequence shown here is derived from an EMBL/GenBank/DDBJ whole genome shotgun (WGS) entry which is preliminary data.</text>
</comment>
<dbReference type="EMBL" id="JAOQNS010000007">
    <property type="protein sequence ID" value="MCW2308469.1"/>
    <property type="molecule type" value="Genomic_DNA"/>
</dbReference>
<organism evidence="1 2">
    <name type="scientific">Rhodobium gokarnense</name>
    <dbReference type="NCBI Taxonomy" id="364296"/>
    <lineage>
        <taxon>Bacteria</taxon>
        <taxon>Pseudomonadati</taxon>
        <taxon>Pseudomonadota</taxon>
        <taxon>Alphaproteobacteria</taxon>
        <taxon>Hyphomicrobiales</taxon>
        <taxon>Rhodobiaceae</taxon>
        <taxon>Rhodobium</taxon>
    </lineage>
</organism>
<sequence>MVVRAFLHWMQTAPVEQRVAAASALARAWLQSELKGAEREDAEAALCVLLDDPAPRVRAAMAEHLAPSLDAPRQVVLGLANDLPDIAEAVLSQSAVLLDAELIDIASTNEVRYQAAIAARPHVSGAVASAIAESGEAAACVALVQNEGADLSPAAMRRIADRLGDEPAVREALLARPDLPVPTRQVLIARLGSVLGGFVTERSWMRRERADRIVREACDKATVELVMGTGAGELRPLAEHLRDSGQLTAALLLRMVCSGNMAFFEAALSVLSGVRAARVASLIAEGRVSGLSALYQKAGLPKAAFPAFSIALDVFREMDFDGERGDIHRFSQTMINRILDESSRFGPGQSDHLIVLLRRFSSEAARDAAREFVATTIAA</sequence>
<dbReference type="Proteomes" id="UP001209755">
    <property type="component" value="Unassembled WGS sequence"/>
</dbReference>
<dbReference type="InterPro" id="IPR019285">
    <property type="entry name" value="DUF2336"/>
</dbReference>
<evidence type="ECO:0000313" key="2">
    <source>
        <dbReference type="Proteomes" id="UP001209755"/>
    </source>
</evidence>
<evidence type="ECO:0000313" key="1">
    <source>
        <dbReference type="EMBL" id="MCW2308469.1"/>
    </source>
</evidence>